<evidence type="ECO:0000313" key="1">
    <source>
        <dbReference type="EMBL" id="KKN94562.1"/>
    </source>
</evidence>
<gene>
    <name evidence="1" type="ORF">LCGC14_0186380</name>
</gene>
<name>A0A0F9V4D5_9ZZZZ</name>
<proteinExistence type="predicted"/>
<dbReference type="Pfam" id="PF21810">
    <property type="entry name" value="DUF6880"/>
    <property type="match status" value="1"/>
</dbReference>
<comment type="caution">
    <text evidence="1">The sequence shown here is derived from an EMBL/GenBank/DDBJ whole genome shotgun (WGS) entry which is preliminary data.</text>
</comment>
<sequence length="475" mass="52430">MSKKTLNTANLAALGADRLAELLIEVSTGSADMKRRLRLELSHNLGPAELARDVRKRLVTIRRAKSYVGWRKRNALIKDLRTQSAMIIDKIAPDAPADAFDLLWEFLELAPFVMSRVDDSKGDVGAVFCDAREEIGPIAARAPLDPIPLAERTWEAVQTNSDGAFDAVITRMAPSLGETGMAHLKSLIHQFEAAPLDATDDHPALQFLRELRGRNGNYAAQRKRRFIQMHLREVALAQGDTETYISLFSSTDLARPTVAVEVAELWVAQGNHTAALDALEGAQPKGRVAGRGAWDAAYVNVLMALGREDDAQAYRWHCFAETLDPDMLRAHLKQLPDFDDLEVEEAAKAHAATFKDLNAAIGFFLAWPDLRGLATMIETRADRLSGTQVAALTEAADALRSRHPLAAALCWRTMIEAALREGAKARYAQAADHLMDCAAADLEIEGYGRFESNDAFVQRLRKRHAGKVAFWTRVT</sequence>
<dbReference type="AlphaFoldDB" id="A0A0F9V4D5"/>
<organism evidence="1">
    <name type="scientific">marine sediment metagenome</name>
    <dbReference type="NCBI Taxonomy" id="412755"/>
    <lineage>
        <taxon>unclassified sequences</taxon>
        <taxon>metagenomes</taxon>
        <taxon>ecological metagenomes</taxon>
    </lineage>
</organism>
<reference evidence="1" key="1">
    <citation type="journal article" date="2015" name="Nature">
        <title>Complex archaea that bridge the gap between prokaryotes and eukaryotes.</title>
        <authorList>
            <person name="Spang A."/>
            <person name="Saw J.H."/>
            <person name="Jorgensen S.L."/>
            <person name="Zaremba-Niedzwiedzka K."/>
            <person name="Martijn J."/>
            <person name="Lind A.E."/>
            <person name="van Eijk R."/>
            <person name="Schleper C."/>
            <person name="Guy L."/>
            <person name="Ettema T.J."/>
        </authorList>
    </citation>
    <scope>NUCLEOTIDE SEQUENCE</scope>
</reference>
<accession>A0A0F9V4D5</accession>
<protein>
    <submittedName>
        <fullName evidence="1">Uncharacterized protein</fullName>
    </submittedName>
</protein>
<dbReference type="InterPro" id="IPR049245">
    <property type="entry name" value="DUF6880"/>
</dbReference>
<dbReference type="EMBL" id="LAZR01000077">
    <property type="protein sequence ID" value="KKN94562.1"/>
    <property type="molecule type" value="Genomic_DNA"/>
</dbReference>